<dbReference type="OrthoDB" id="1187707at2"/>
<protein>
    <recommendedName>
        <fullName evidence="2">ESX-1 secretion-associated protein EspA/EspE-like domain-containing protein</fullName>
    </recommendedName>
</protein>
<gene>
    <name evidence="3" type="ORF">MSP7336_02807</name>
</gene>
<dbReference type="RefSeq" id="WP_069394553.1">
    <property type="nucleotide sequence ID" value="NZ_JACKUN010000028.1"/>
</dbReference>
<sequence length="376" mass="40691">MGALDAFMSTWSNARSTLGEGTPQQGAQFDRSSELRQAQSGVESAAPGSRWTGAAADSYADANSKQGRVLGQMAGLDQRLGVEVDRSAAVVAAGRQNLDQVKLWVMDAASTVPQGVDREQALMPIARKGIGDVVDVVRQTNNDLNAIGARIQTIGNEYQALGDDKDGKKPDERPSNVVGDRNGDNEPWRYPWDPPPPHDSAPGGGRWDVDNQPYPPGPGGGPPMGPFPVPQPGHRDVNPPRVGPTSGLQDVAPTAPNGWGVNPPITLQEEYRFRLVGEQFNGASDHVRWVQRDGMWYQAKWIDYQFEGEHLTVPKGNTGMTGGLPQIPIGLNEWHPMTIQEIYAAQAQNQRLTFYLPDICGQPYVISPKTPSMTAG</sequence>
<dbReference type="Pfam" id="PF18879">
    <property type="entry name" value="EspA_EspE"/>
    <property type="match status" value="1"/>
</dbReference>
<feature type="region of interest" description="Disordered" evidence="1">
    <location>
        <begin position="160"/>
        <end position="243"/>
    </location>
</feature>
<feature type="compositionally biased region" description="Basic and acidic residues" evidence="1">
    <location>
        <begin position="162"/>
        <end position="174"/>
    </location>
</feature>
<evidence type="ECO:0000313" key="3">
    <source>
        <dbReference type="EMBL" id="SRX94550.1"/>
    </source>
</evidence>
<evidence type="ECO:0000259" key="2">
    <source>
        <dbReference type="Pfam" id="PF18879"/>
    </source>
</evidence>
<name>A0A1E3TM37_MYCSH</name>
<feature type="domain" description="ESX-1 secretion-associated protein EspA/EspE-like" evidence="2">
    <location>
        <begin position="18"/>
        <end position="99"/>
    </location>
</feature>
<keyword evidence="4" id="KW-1185">Reference proteome</keyword>
<feature type="compositionally biased region" description="Pro residues" evidence="1">
    <location>
        <begin position="213"/>
        <end position="231"/>
    </location>
</feature>
<reference evidence="3 4" key="1">
    <citation type="submission" date="2018-05" db="EMBL/GenBank/DDBJ databases">
        <authorList>
            <consortium name="IHU Genomes"/>
        </authorList>
    </citation>
    <scope>NUCLEOTIDE SEQUENCE [LARGE SCALE GENOMIC DNA]</scope>
    <source>
        <strain evidence="3 4">P7336</strain>
    </source>
</reference>
<dbReference type="Proteomes" id="UP000252015">
    <property type="component" value="Unassembled WGS sequence"/>
</dbReference>
<dbReference type="STRING" id="29313.BHQ16_03210"/>
<proteinExistence type="predicted"/>
<dbReference type="EMBL" id="UEGW01000001">
    <property type="protein sequence ID" value="SRX94550.1"/>
    <property type="molecule type" value="Genomic_DNA"/>
</dbReference>
<organism evidence="3 4">
    <name type="scientific">Mycobacterium shimoidei</name>
    <dbReference type="NCBI Taxonomy" id="29313"/>
    <lineage>
        <taxon>Bacteria</taxon>
        <taxon>Bacillati</taxon>
        <taxon>Actinomycetota</taxon>
        <taxon>Actinomycetes</taxon>
        <taxon>Mycobacteriales</taxon>
        <taxon>Mycobacteriaceae</taxon>
        <taxon>Mycobacterium</taxon>
    </lineage>
</organism>
<dbReference type="InterPro" id="IPR043796">
    <property type="entry name" value="ESX-1_EspA/EspE-like"/>
</dbReference>
<accession>A0A1E3TM37</accession>
<dbReference type="AlphaFoldDB" id="A0A1E3TM37"/>
<evidence type="ECO:0000256" key="1">
    <source>
        <dbReference type="SAM" id="MobiDB-lite"/>
    </source>
</evidence>
<evidence type="ECO:0000313" key="4">
    <source>
        <dbReference type="Proteomes" id="UP000252015"/>
    </source>
</evidence>